<dbReference type="Pfam" id="PF26340">
    <property type="entry name" value="DNA-SBD_ScoMcrA"/>
    <property type="match status" value="1"/>
</dbReference>
<protein>
    <submittedName>
        <fullName evidence="3">Putative restriction endonuclease</fullName>
    </submittedName>
</protein>
<dbReference type="AlphaFoldDB" id="A0A4R6NBK3"/>
<feature type="domain" description="HNH nuclease" evidence="1">
    <location>
        <begin position="205"/>
        <end position="259"/>
    </location>
</feature>
<dbReference type="GO" id="GO:0004519">
    <property type="term" value="F:endonuclease activity"/>
    <property type="evidence" value="ECO:0007669"/>
    <property type="project" value="UniProtKB-KW"/>
</dbReference>
<sequence length="313" mass="34710">MNAATQREQVLAEVDQIRRALRRGVYAPHKPLMLLLALAHLQRGEARLQPFAAYDQELKALLTQFGPSSAPGSRHYPFWHLRTDGNGSLWDLKGPATLLERPPAATPNLGELRSAGIEAGFSPAVYEALRRDPGLLVEVAARLLTTTFPPSLHEDLIQVLGLDMSSDARRLAEPEAPAYGKPAVSKRRRDAGFRDEVLRAYEYRCCICGFDLRVSHMPVGLEAAHIQWHTADGPDLVVNGLSLCATHHKMFDMGAFTVEPLERRIVFSQHAIGAAQMQFHGRPMISPQSPAMNPGAEYLAWNQKNIFKTPARQ</sequence>
<comment type="caution">
    <text evidence="3">The sequence shown here is derived from an EMBL/GenBank/DDBJ whole genome shotgun (WGS) entry which is preliminary data.</text>
</comment>
<organism evidence="3 4">
    <name type="scientific">Roseateles asaccharophilus</name>
    <dbReference type="NCBI Taxonomy" id="582607"/>
    <lineage>
        <taxon>Bacteria</taxon>
        <taxon>Pseudomonadati</taxon>
        <taxon>Pseudomonadota</taxon>
        <taxon>Betaproteobacteria</taxon>
        <taxon>Burkholderiales</taxon>
        <taxon>Sphaerotilaceae</taxon>
        <taxon>Roseateles</taxon>
    </lineage>
</organism>
<evidence type="ECO:0000259" key="2">
    <source>
        <dbReference type="Pfam" id="PF26340"/>
    </source>
</evidence>
<dbReference type="OrthoDB" id="9811869at2"/>
<evidence type="ECO:0000313" key="3">
    <source>
        <dbReference type="EMBL" id="TDP12998.1"/>
    </source>
</evidence>
<dbReference type="PIRSF" id="PIRSF030850">
    <property type="entry name" value="UCP030850"/>
    <property type="match status" value="1"/>
</dbReference>
<gene>
    <name evidence="3" type="ORF">DFR39_101472</name>
</gene>
<keyword evidence="3" id="KW-0378">Hydrolase</keyword>
<reference evidence="3 4" key="1">
    <citation type="submission" date="2019-03" db="EMBL/GenBank/DDBJ databases">
        <title>Genomic Encyclopedia of Type Strains, Phase IV (KMG-IV): sequencing the most valuable type-strain genomes for metagenomic binning, comparative biology and taxonomic classification.</title>
        <authorList>
            <person name="Goeker M."/>
        </authorList>
    </citation>
    <scope>NUCLEOTIDE SEQUENCE [LARGE SCALE GENOMIC DNA]</scope>
    <source>
        <strain evidence="3 4">DSM 25082</strain>
    </source>
</reference>
<evidence type="ECO:0000313" key="4">
    <source>
        <dbReference type="Proteomes" id="UP000295357"/>
    </source>
</evidence>
<accession>A0A4R6NBK3</accession>
<keyword evidence="4" id="KW-1185">Reference proteome</keyword>
<dbReference type="Proteomes" id="UP000295357">
    <property type="component" value="Unassembled WGS sequence"/>
</dbReference>
<keyword evidence="3" id="KW-0255">Endonuclease</keyword>
<name>A0A4R6NBK3_9BURK</name>
<dbReference type="InterPro" id="IPR003615">
    <property type="entry name" value="HNH_nuc"/>
</dbReference>
<dbReference type="NCBIfam" id="NF045808">
    <property type="entry name" value="PT-DNA_restrict"/>
    <property type="match status" value="1"/>
</dbReference>
<dbReference type="RefSeq" id="WP_133601921.1">
    <property type="nucleotide sequence ID" value="NZ_JAUFPJ010000001.1"/>
</dbReference>
<dbReference type="InterPro" id="IPR058813">
    <property type="entry name" value="DNA-SBD_ScoMcrA"/>
</dbReference>
<proteinExistence type="predicted"/>
<keyword evidence="3" id="KW-0540">Nuclease</keyword>
<evidence type="ECO:0000259" key="1">
    <source>
        <dbReference type="Pfam" id="PF13391"/>
    </source>
</evidence>
<feature type="domain" description="ScoMcrA-like DNA sulfur-binding" evidence="2">
    <location>
        <begin position="8"/>
        <end position="163"/>
    </location>
</feature>
<dbReference type="Pfam" id="PF13391">
    <property type="entry name" value="HNH_2"/>
    <property type="match status" value="1"/>
</dbReference>
<dbReference type="InterPro" id="IPR011396">
    <property type="entry name" value="PT_DNA_restrict"/>
</dbReference>
<dbReference type="EMBL" id="SNXE01000001">
    <property type="protein sequence ID" value="TDP12998.1"/>
    <property type="molecule type" value="Genomic_DNA"/>
</dbReference>